<dbReference type="RefSeq" id="WP_273686020.1">
    <property type="nucleotide sequence ID" value="NZ_CP117411.1"/>
</dbReference>
<evidence type="ECO:0000313" key="2">
    <source>
        <dbReference type="Proteomes" id="UP001220395"/>
    </source>
</evidence>
<evidence type="ECO:0008006" key="3">
    <source>
        <dbReference type="Google" id="ProtNLM"/>
    </source>
</evidence>
<gene>
    <name evidence="1" type="ORF">PQ455_10460</name>
</gene>
<protein>
    <recommendedName>
        <fullName evidence="3">DUF2730 family protein</fullName>
    </recommendedName>
</protein>
<sequence length="115" mass="12191">MAILTFVGISAFRGGKSNPVGTGALQRQLNTIGGEVRELKGKLKGFARTSEVETLRGEIRAMEARVASSGEVVALEGQIMALRSELQGAVKAADRTEAGVARIEGYFLERGIKGQ</sequence>
<reference evidence="1 2" key="1">
    <citation type="submission" date="2023-02" db="EMBL/GenBank/DDBJ databases">
        <title>Genome sequence of Sphingomonas naphthae.</title>
        <authorList>
            <person name="Kim S."/>
            <person name="Heo J."/>
            <person name="Kwon S.-W."/>
        </authorList>
    </citation>
    <scope>NUCLEOTIDE SEQUENCE [LARGE SCALE GENOMIC DNA]</scope>
    <source>
        <strain evidence="1 2">KACC 18716</strain>
    </source>
</reference>
<dbReference type="EMBL" id="CP117411">
    <property type="protein sequence ID" value="WCT72070.1"/>
    <property type="molecule type" value="Genomic_DNA"/>
</dbReference>
<proteinExistence type="predicted"/>
<name>A0ABY7TI06_9SPHN</name>
<keyword evidence="2" id="KW-1185">Reference proteome</keyword>
<organism evidence="1 2">
    <name type="scientific">Sphingomonas naphthae</name>
    <dbReference type="NCBI Taxonomy" id="1813468"/>
    <lineage>
        <taxon>Bacteria</taxon>
        <taxon>Pseudomonadati</taxon>
        <taxon>Pseudomonadota</taxon>
        <taxon>Alphaproteobacteria</taxon>
        <taxon>Sphingomonadales</taxon>
        <taxon>Sphingomonadaceae</taxon>
        <taxon>Sphingomonas</taxon>
    </lineage>
</organism>
<dbReference type="Proteomes" id="UP001220395">
    <property type="component" value="Chromosome"/>
</dbReference>
<evidence type="ECO:0000313" key="1">
    <source>
        <dbReference type="EMBL" id="WCT72070.1"/>
    </source>
</evidence>
<accession>A0ABY7TI06</accession>